<name>A2G0V1_TRIV3</name>
<organism evidence="1 2">
    <name type="scientific">Trichomonas vaginalis (strain ATCC PRA-98 / G3)</name>
    <dbReference type="NCBI Taxonomy" id="412133"/>
    <lineage>
        <taxon>Eukaryota</taxon>
        <taxon>Metamonada</taxon>
        <taxon>Parabasalia</taxon>
        <taxon>Trichomonadida</taxon>
        <taxon>Trichomonadidae</taxon>
        <taxon>Trichomonas</taxon>
    </lineage>
</organism>
<dbReference type="Proteomes" id="UP000001542">
    <property type="component" value="Unassembled WGS sequence"/>
</dbReference>
<dbReference type="KEGG" id="tva:4746886"/>
<proteinExistence type="predicted"/>
<dbReference type="InParanoid" id="A2G0V1"/>
<dbReference type="RefSeq" id="XP_001302147.1">
    <property type="nucleotide sequence ID" value="XM_001302146.1"/>
</dbReference>
<reference evidence="1" key="2">
    <citation type="journal article" date="2007" name="Science">
        <title>Draft genome sequence of the sexually transmitted pathogen Trichomonas vaginalis.</title>
        <authorList>
            <person name="Carlton J.M."/>
            <person name="Hirt R.P."/>
            <person name="Silva J.C."/>
            <person name="Delcher A.L."/>
            <person name="Schatz M."/>
            <person name="Zhao Q."/>
            <person name="Wortman J.R."/>
            <person name="Bidwell S.L."/>
            <person name="Alsmark U.C.M."/>
            <person name="Besteiro S."/>
            <person name="Sicheritz-Ponten T."/>
            <person name="Noel C.J."/>
            <person name="Dacks J.B."/>
            <person name="Foster P.G."/>
            <person name="Simillion C."/>
            <person name="Van de Peer Y."/>
            <person name="Miranda-Saavedra D."/>
            <person name="Barton G.J."/>
            <person name="Westrop G.D."/>
            <person name="Mueller S."/>
            <person name="Dessi D."/>
            <person name="Fiori P.L."/>
            <person name="Ren Q."/>
            <person name="Paulsen I."/>
            <person name="Zhang H."/>
            <person name="Bastida-Corcuera F.D."/>
            <person name="Simoes-Barbosa A."/>
            <person name="Brown M.T."/>
            <person name="Hayes R.D."/>
            <person name="Mukherjee M."/>
            <person name="Okumura C.Y."/>
            <person name="Schneider R."/>
            <person name="Smith A.J."/>
            <person name="Vanacova S."/>
            <person name="Villalvazo M."/>
            <person name="Haas B.J."/>
            <person name="Pertea M."/>
            <person name="Feldblyum T.V."/>
            <person name="Utterback T.R."/>
            <person name="Shu C.L."/>
            <person name="Osoegawa K."/>
            <person name="de Jong P.J."/>
            <person name="Hrdy I."/>
            <person name="Horvathova L."/>
            <person name="Zubacova Z."/>
            <person name="Dolezal P."/>
            <person name="Malik S.B."/>
            <person name="Logsdon J.M. Jr."/>
            <person name="Henze K."/>
            <person name="Gupta A."/>
            <person name="Wang C.C."/>
            <person name="Dunne R.L."/>
            <person name="Upcroft J.A."/>
            <person name="Upcroft P."/>
            <person name="White O."/>
            <person name="Salzberg S.L."/>
            <person name="Tang P."/>
            <person name="Chiu C.-H."/>
            <person name="Lee Y.-S."/>
            <person name="Embley T.M."/>
            <person name="Coombs G.H."/>
            <person name="Mottram J.C."/>
            <person name="Tachezy J."/>
            <person name="Fraser-Liggett C.M."/>
            <person name="Johnson P.J."/>
        </authorList>
    </citation>
    <scope>NUCLEOTIDE SEQUENCE [LARGE SCALE GENOMIC DNA]</scope>
    <source>
        <strain evidence="1">G3</strain>
    </source>
</reference>
<dbReference type="VEuPathDB" id="TrichDB:TVAG_084480"/>
<protein>
    <submittedName>
        <fullName evidence="1">Uncharacterized protein</fullName>
    </submittedName>
</protein>
<dbReference type="VEuPathDB" id="TrichDB:TVAGG3_0293890"/>
<dbReference type="EMBL" id="DS114222">
    <property type="protein sequence ID" value="EAX89217.1"/>
    <property type="molecule type" value="Genomic_DNA"/>
</dbReference>
<sequence>MSLNPKTFIAPFVKNARFPDLETSIKVADKALDLYTRLKSNYQITPNGGSCVGMAAISLGVMNDTILQNLLQTSGQNMKMFIKSVNEIRTLLNVLINISFTSLAEECNLPTRYATTANEIYNGLKERDPDDIGLQRPAVYAGVLLCIAVARGHKKDDVLQNLSRKTYSDPVDILGVEKMVKEFAGGKYGLKAENTKESLPPPTRVEVSPELKAATNEIMQNMQKDKNKKKKQTTLSFT</sequence>
<reference evidence="1" key="1">
    <citation type="submission" date="2006-10" db="EMBL/GenBank/DDBJ databases">
        <authorList>
            <person name="Amadeo P."/>
            <person name="Zhao Q."/>
            <person name="Wortman J."/>
            <person name="Fraser-Liggett C."/>
            <person name="Carlton J."/>
        </authorList>
    </citation>
    <scope>NUCLEOTIDE SEQUENCE</scope>
    <source>
        <strain evidence="1">G3</strain>
    </source>
</reference>
<dbReference type="OrthoDB" id="10498169at2759"/>
<evidence type="ECO:0000313" key="2">
    <source>
        <dbReference type="Proteomes" id="UP000001542"/>
    </source>
</evidence>
<gene>
    <name evidence="1" type="ORF">TVAG_084480</name>
</gene>
<keyword evidence="2" id="KW-1185">Reference proteome</keyword>
<evidence type="ECO:0000313" key="1">
    <source>
        <dbReference type="EMBL" id="EAX89217.1"/>
    </source>
</evidence>
<dbReference type="AlphaFoldDB" id="A2G0V1"/>
<accession>A2G0V1</accession>